<keyword evidence="4 8" id="KW-0479">Metal-binding</keyword>
<evidence type="ECO:0000256" key="4">
    <source>
        <dbReference type="ARBA" id="ARBA00022723"/>
    </source>
</evidence>
<protein>
    <submittedName>
        <fullName evidence="10">p450 domain-containing protein</fullName>
    </submittedName>
</protein>
<dbReference type="GO" id="GO:0016705">
    <property type="term" value="F:oxidoreductase activity, acting on paired donors, with incorporation or reduction of molecular oxygen"/>
    <property type="evidence" value="ECO:0007669"/>
    <property type="project" value="InterPro"/>
</dbReference>
<gene>
    <name evidence="10" type="ORF">CFOL_v3_33116</name>
</gene>
<proteinExistence type="inferred from homology"/>
<feature type="binding site" description="axial binding residue" evidence="8">
    <location>
        <position position="438"/>
    </location>
    <ligand>
        <name>heme</name>
        <dbReference type="ChEBI" id="CHEBI:30413"/>
    </ligand>
    <ligandPart>
        <name>Fe</name>
        <dbReference type="ChEBI" id="CHEBI:18248"/>
    </ligandPart>
</feature>
<keyword evidence="6 8" id="KW-0408">Iron</keyword>
<evidence type="ECO:0000256" key="3">
    <source>
        <dbReference type="ARBA" id="ARBA00022617"/>
    </source>
</evidence>
<dbReference type="GO" id="GO:0020037">
    <property type="term" value="F:heme binding"/>
    <property type="evidence" value="ECO:0007669"/>
    <property type="project" value="InterPro"/>
</dbReference>
<evidence type="ECO:0000256" key="9">
    <source>
        <dbReference type="RuleBase" id="RU000461"/>
    </source>
</evidence>
<dbReference type="InterPro" id="IPR017972">
    <property type="entry name" value="Cyt_P450_CS"/>
</dbReference>
<dbReference type="PROSITE" id="PS00086">
    <property type="entry name" value="CYTOCHROME_P450"/>
    <property type="match status" value="1"/>
</dbReference>
<evidence type="ECO:0000256" key="1">
    <source>
        <dbReference type="ARBA" id="ARBA00001971"/>
    </source>
</evidence>
<comment type="caution">
    <text evidence="10">The sequence shown here is derived from an EMBL/GenBank/DDBJ whole genome shotgun (WGS) entry which is preliminary data.</text>
</comment>
<keyword evidence="7 9" id="KW-0503">Monooxygenase</keyword>
<feature type="non-terminal residue" evidence="10">
    <location>
        <position position="1"/>
    </location>
</feature>
<dbReference type="EMBL" id="BDDD01005680">
    <property type="protein sequence ID" value="GAV89702.1"/>
    <property type="molecule type" value="Genomic_DNA"/>
</dbReference>
<dbReference type="InterPro" id="IPR002401">
    <property type="entry name" value="Cyt_P450_E_grp-I"/>
</dbReference>
<name>A0A1Q3DB67_CEPFO</name>
<sequence>LYIFFMVARIVKEPKAKTSTSKLPPGPRNLPVIGNLHQLLGSQPHRTLRDLAKKYGPLMHLQVGQVSTIVISSPEMAKKLLKYHDIHFANRPSILGTMILFYNNSDIIFSQYGNYWRQLRKICTMELLGANRVKFFRSVREEETSNLIKSISSYVGLTVNISERIFSATYGITSRAAFGKKCNDRDQEEFISVVKEAIKLLTGFFVADAYPSIKLLETITGLGPKVEKLFKKSDAILQKIVNEHRGRQGEAEADLVDVLLKLQQEDSLEFRLTDENIKAIIFVRLLTMHWQSRLLKILFNSKLYMVSNKVEWALSEMMKHPQVMKKAQEEVRQVFYGKTVDETRIHELKFLKSIIKETLRLHPALPLFGRECRETCEIDGYKIPIKTRVIVNTWAIERDPRYWTEAETFHPERFINSLTDYKGTYFQFIPFGVGRRICPGISFALPNIELALAQILYHFDWKLPNGIESRDLDMCEQFSISMKRKKDLFLVPIAY</sequence>
<keyword evidence="3 8" id="KW-0349">Heme</keyword>
<organism evidence="10 11">
    <name type="scientific">Cephalotus follicularis</name>
    <name type="common">Albany pitcher plant</name>
    <dbReference type="NCBI Taxonomy" id="3775"/>
    <lineage>
        <taxon>Eukaryota</taxon>
        <taxon>Viridiplantae</taxon>
        <taxon>Streptophyta</taxon>
        <taxon>Embryophyta</taxon>
        <taxon>Tracheophyta</taxon>
        <taxon>Spermatophyta</taxon>
        <taxon>Magnoliopsida</taxon>
        <taxon>eudicotyledons</taxon>
        <taxon>Gunneridae</taxon>
        <taxon>Pentapetalae</taxon>
        <taxon>rosids</taxon>
        <taxon>fabids</taxon>
        <taxon>Oxalidales</taxon>
        <taxon>Cephalotaceae</taxon>
        <taxon>Cephalotus</taxon>
    </lineage>
</organism>
<comment type="cofactor">
    <cofactor evidence="1 8">
        <name>heme</name>
        <dbReference type="ChEBI" id="CHEBI:30413"/>
    </cofactor>
</comment>
<evidence type="ECO:0000256" key="8">
    <source>
        <dbReference type="PIRSR" id="PIRSR602401-1"/>
    </source>
</evidence>
<keyword evidence="11" id="KW-1185">Reference proteome</keyword>
<dbReference type="GO" id="GO:0004497">
    <property type="term" value="F:monooxygenase activity"/>
    <property type="evidence" value="ECO:0007669"/>
    <property type="project" value="UniProtKB-KW"/>
</dbReference>
<dbReference type="Gene3D" id="1.10.630.10">
    <property type="entry name" value="Cytochrome P450"/>
    <property type="match status" value="1"/>
</dbReference>
<dbReference type="InterPro" id="IPR036396">
    <property type="entry name" value="Cyt_P450_sf"/>
</dbReference>
<dbReference type="PRINTS" id="PR00385">
    <property type="entry name" value="P450"/>
</dbReference>
<evidence type="ECO:0000313" key="10">
    <source>
        <dbReference type="EMBL" id="GAV89702.1"/>
    </source>
</evidence>
<dbReference type="CDD" id="cd11072">
    <property type="entry name" value="CYP71-like"/>
    <property type="match status" value="1"/>
</dbReference>
<dbReference type="AlphaFoldDB" id="A0A1Q3DB67"/>
<dbReference type="Proteomes" id="UP000187406">
    <property type="component" value="Unassembled WGS sequence"/>
</dbReference>
<dbReference type="PANTHER" id="PTHR47955">
    <property type="entry name" value="CYTOCHROME P450 FAMILY 71 PROTEIN"/>
    <property type="match status" value="1"/>
</dbReference>
<evidence type="ECO:0000313" key="11">
    <source>
        <dbReference type="Proteomes" id="UP000187406"/>
    </source>
</evidence>
<dbReference type="PRINTS" id="PR00463">
    <property type="entry name" value="EP450I"/>
</dbReference>
<dbReference type="InParanoid" id="A0A1Q3DB67"/>
<evidence type="ECO:0000256" key="5">
    <source>
        <dbReference type="ARBA" id="ARBA00023002"/>
    </source>
</evidence>
<dbReference type="GO" id="GO:0005506">
    <property type="term" value="F:iron ion binding"/>
    <property type="evidence" value="ECO:0007669"/>
    <property type="project" value="InterPro"/>
</dbReference>
<dbReference type="PANTHER" id="PTHR47955:SF8">
    <property type="entry name" value="CYTOCHROME P450 71D11-LIKE"/>
    <property type="match status" value="1"/>
</dbReference>
<evidence type="ECO:0000256" key="6">
    <source>
        <dbReference type="ARBA" id="ARBA00023004"/>
    </source>
</evidence>
<dbReference type="Pfam" id="PF00067">
    <property type="entry name" value="p450"/>
    <property type="match status" value="2"/>
</dbReference>
<reference evidence="11" key="1">
    <citation type="submission" date="2016-04" db="EMBL/GenBank/DDBJ databases">
        <title>Cephalotus genome sequencing.</title>
        <authorList>
            <person name="Fukushima K."/>
            <person name="Hasebe M."/>
            <person name="Fang X."/>
        </authorList>
    </citation>
    <scope>NUCLEOTIDE SEQUENCE [LARGE SCALE GENOMIC DNA]</scope>
    <source>
        <strain evidence="11">cv. St1</strain>
    </source>
</reference>
<dbReference type="FunFam" id="1.10.630.10:FF:000043">
    <property type="entry name" value="Cytochrome P450 99A2"/>
    <property type="match status" value="1"/>
</dbReference>
<evidence type="ECO:0000256" key="7">
    <source>
        <dbReference type="ARBA" id="ARBA00023033"/>
    </source>
</evidence>
<dbReference type="OrthoDB" id="1470350at2759"/>
<dbReference type="STRING" id="3775.A0A1Q3DB67"/>
<keyword evidence="5 9" id="KW-0560">Oxidoreductase</keyword>
<evidence type="ECO:0000256" key="2">
    <source>
        <dbReference type="ARBA" id="ARBA00010617"/>
    </source>
</evidence>
<feature type="non-terminal residue" evidence="10">
    <location>
        <position position="495"/>
    </location>
</feature>
<dbReference type="InterPro" id="IPR001128">
    <property type="entry name" value="Cyt_P450"/>
</dbReference>
<accession>A0A1Q3DB67</accession>
<dbReference type="SUPFAM" id="SSF48264">
    <property type="entry name" value="Cytochrome P450"/>
    <property type="match status" value="1"/>
</dbReference>
<comment type="similarity">
    <text evidence="2 9">Belongs to the cytochrome P450 family.</text>
</comment>